<comment type="caution">
    <text evidence="3">The sequence shown here is derived from an EMBL/GenBank/DDBJ whole genome shotgun (WGS) entry which is preliminary data.</text>
</comment>
<feature type="region of interest" description="Disordered" evidence="1">
    <location>
        <begin position="34"/>
        <end position="77"/>
    </location>
</feature>
<organism evidence="3 4">
    <name type="scientific">Aureococcus anophagefferens</name>
    <name type="common">Harmful bloom alga</name>
    <dbReference type="NCBI Taxonomy" id="44056"/>
    <lineage>
        <taxon>Eukaryota</taxon>
        <taxon>Sar</taxon>
        <taxon>Stramenopiles</taxon>
        <taxon>Ochrophyta</taxon>
        <taxon>Pelagophyceae</taxon>
        <taxon>Pelagomonadales</taxon>
        <taxon>Pelagomonadaceae</taxon>
        <taxon>Aureococcus</taxon>
    </lineage>
</organism>
<evidence type="ECO:0000256" key="1">
    <source>
        <dbReference type="SAM" id="MobiDB-lite"/>
    </source>
</evidence>
<keyword evidence="2" id="KW-0732">Signal</keyword>
<keyword evidence="4" id="KW-1185">Reference proteome</keyword>
<dbReference type="EMBL" id="JBBJCI010000201">
    <property type="protein sequence ID" value="KAK7241509.1"/>
    <property type="molecule type" value="Genomic_DNA"/>
</dbReference>
<proteinExistence type="predicted"/>
<name>A0ABR1FZA2_AURAN</name>
<evidence type="ECO:0000313" key="3">
    <source>
        <dbReference type="EMBL" id="KAK7241509.1"/>
    </source>
</evidence>
<feature type="chain" id="PRO_5046459274" description="DUF1279 domain-containing protein" evidence="2">
    <location>
        <begin position="23"/>
        <end position="214"/>
    </location>
</feature>
<gene>
    <name evidence="3" type="ORF">SO694_00058216</name>
</gene>
<protein>
    <recommendedName>
        <fullName evidence="5">DUF1279 domain-containing protein</fullName>
    </recommendedName>
</protein>
<dbReference type="Proteomes" id="UP001363151">
    <property type="component" value="Unassembled WGS sequence"/>
</dbReference>
<evidence type="ECO:0000256" key="2">
    <source>
        <dbReference type="SAM" id="SignalP"/>
    </source>
</evidence>
<feature type="signal peptide" evidence="2">
    <location>
        <begin position="1"/>
        <end position="22"/>
    </location>
</feature>
<sequence length="214" mass="22429">MIDVSGMRRLLLALGALAVASAFHTPGGVAGRRTLAKTAPRLPRRAAPRADSPAPKPRESPRLLARPGPGEECAVEEDDELSIPELLERYGVVALLFHFSVWASCLATGFAALSVVDAAAVVESLPDALRDRLPEDVAQGAGAASGGLLVVKAQLVLALTEVVGPARLALTVAATPAVSKTARQWGAFCELENALNAQLKKLPFVKSEEAAERR</sequence>
<accession>A0ABR1FZA2</accession>
<evidence type="ECO:0008006" key="5">
    <source>
        <dbReference type="Google" id="ProtNLM"/>
    </source>
</evidence>
<evidence type="ECO:0000313" key="4">
    <source>
        <dbReference type="Proteomes" id="UP001363151"/>
    </source>
</evidence>
<reference evidence="3 4" key="1">
    <citation type="submission" date="2024-03" db="EMBL/GenBank/DDBJ databases">
        <title>Aureococcus anophagefferens CCMP1851 and Kratosvirus quantuckense: Draft genome of a second virus-susceptible host strain in the model system.</title>
        <authorList>
            <person name="Chase E."/>
            <person name="Truchon A.R."/>
            <person name="Schepens W."/>
            <person name="Wilhelm S.W."/>
        </authorList>
    </citation>
    <scope>NUCLEOTIDE SEQUENCE [LARGE SCALE GENOMIC DNA]</scope>
    <source>
        <strain evidence="3 4">CCMP1851</strain>
    </source>
</reference>